<evidence type="ECO:0000313" key="3">
    <source>
        <dbReference type="Proteomes" id="UP000044071"/>
    </source>
</evidence>
<evidence type="ECO:0000256" key="1">
    <source>
        <dbReference type="SAM" id="Phobius"/>
    </source>
</evidence>
<dbReference type="AlphaFoldDB" id="A0A078L014"/>
<keyword evidence="3" id="KW-1185">Reference proteome</keyword>
<protein>
    <submittedName>
        <fullName evidence="2">Uncharacterized protein</fullName>
    </submittedName>
</protein>
<accession>A0A078L014</accession>
<dbReference type="Proteomes" id="UP000044071">
    <property type="component" value="Unassembled WGS sequence"/>
</dbReference>
<reference evidence="2 3" key="1">
    <citation type="submission" date="2014-06" db="EMBL/GenBank/DDBJ databases">
        <authorList>
            <person name="Urmite Genomes Urmite Genomes"/>
        </authorList>
    </citation>
    <scope>NUCLEOTIDE SEQUENCE [LARGE SCALE GENOMIC DNA]</scope>
</reference>
<gene>
    <name evidence="2" type="ORF">BN59_02766</name>
</gene>
<feature type="transmembrane region" description="Helical" evidence="1">
    <location>
        <begin position="48"/>
        <end position="67"/>
    </location>
</feature>
<name>A0A078L014_9GAMM</name>
<proteinExistence type="predicted"/>
<keyword evidence="1" id="KW-0472">Membrane</keyword>
<evidence type="ECO:0000313" key="2">
    <source>
        <dbReference type="EMBL" id="CDZ78456.1"/>
    </source>
</evidence>
<sequence length="81" mass="9119">MILNIARHPEHSEGSPGLALYYTQEMSLYVRHDVGFGSTAKDDRMWSVTYYSALATTCSLVVLTLLFNQYLKLNISVQSVC</sequence>
<dbReference type="STRING" id="1034943.BN59_02766"/>
<keyword evidence="1" id="KW-0812">Transmembrane</keyword>
<keyword evidence="1" id="KW-1133">Transmembrane helix</keyword>
<organism evidence="2 3">
    <name type="scientific">Legionella massiliensis</name>
    <dbReference type="NCBI Taxonomy" id="1034943"/>
    <lineage>
        <taxon>Bacteria</taxon>
        <taxon>Pseudomonadati</taxon>
        <taxon>Pseudomonadota</taxon>
        <taxon>Gammaproteobacteria</taxon>
        <taxon>Legionellales</taxon>
        <taxon>Legionellaceae</taxon>
        <taxon>Legionella</taxon>
    </lineage>
</organism>
<dbReference type="EMBL" id="CCSB01000003">
    <property type="protein sequence ID" value="CDZ78456.1"/>
    <property type="molecule type" value="Genomic_DNA"/>
</dbReference>